<keyword evidence="3 7" id="KW-0812">Transmembrane</keyword>
<feature type="region of interest" description="Disordered" evidence="6">
    <location>
        <begin position="139"/>
        <end position="161"/>
    </location>
</feature>
<accession>A0ABQ5KXY0</accession>
<dbReference type="PROSITE" id="PS51380">
    <property type="entry name" value="EXS"/>
    <property type="match status" value="1"/>
</dbReference>
<sequence>MNFEAVLEKETAPEWHSKCTDYQNLRSQLYFLVTTQDNILALTHESNSKIRYRKKTEANLRRYMKLSFEERCRILANELTLFAEKTEVFRETLTMEIAKVGKFYSNTLEEFQNQCDCLISQALAFNAGVKRREAIMKAEKKSHEPNPPVEMTETKDSFGNENTLSTFTTMTELPSILDGKFTHREEKRAKRELTRAFMELHRGCSMLLSFTQQNVVAFEKLAKKFKRLMILKPQDVAVFDEEEAMRDQDEEEVAASLVDYDCGEETMKLLGENDLIDKSRLITLMETIEEVFADHIGKIRGRTRFDKIRKTRRLLKSKWQNISIKGEKSMDIVGGILLGVSLGLLFEIFRVCIWINKGVENGSISTTLTTTAYIIQTLIGEDSYIMLRAMLFTIIPCFCLSILIHVWDSVRVNWKFIFQISPVKAPSTYSCLLASSFRLFIVSLLFVLLLYAGSEAEGIGLLPLFYVSSSLSTEIICSIGYVLFLVVSFAPIFPHAHFRVKLHRSFWRGMFCWIFGVQFLDFFFADILTSMEFTLADHARCLIMLPSLFMNDASLRPSLVTIEVVLLLYAGSEAEGIGLLPLFYVSSSLSTEIICSIGYVLFLVVSFAPIFPHAHFRVKLHRSFWRGMFCWIFGVQFLDFFFADILTSMEFTLADHARSPSTYSCLLASSFRLFIVSLLFVLLLYAGSEAEGIGLLPLFYVSSSLSTEIICSIGYVLFLVVSFAPIFPHAHFRVKLHRSFWRGMFCWIFGVQFLDFFFADILTSMEFTLADHARCLIMLPSLFMNDASLRPSLVTIEVVCIVARVIPSLIRFQQCIYRFFSIRNEGKQKDKRRLDAISSTALSTMTGTLISDNTIINPPMKRCCGCSCSCSNCGEDSFGEDSDIDETCGEKCSSCGCRKSSFGQDWSFILKSLHPHITNAIKYFTKFPPLAYGVTRSIKDIKGGKELSIIPLVIMDGIASIFRIFWDLSQDWGMFVSHKGEGGSVGRGVKYNTCLLKRVSLFSLHVFVIMLIIDVIVRLLFVNSLAEDWIDSFTFMMLIVPTLELFRRMMWCVLRVENEHTTNCGEFRVIHTVPLPFDSSLRGHEEEDNENQGNDDDDDHSQYKNTLYFDNVMQYSASIRGAKIKKAADEFQPEESTEIVYE</sequence>
<feature type="transmembrane region" description="Helical" evidence="7">
    <location>
        <begin position="663"/>
        <end position="685"/>
    </location>
</feature>
<evidence type="ECO:0000259" key="9">
    <source>
        <dbReference type="PROSITE" id="PS51382"/>
    </source>
</evidence>
<gene>
    <name evidence="10" type="ORF">ADUPG1_009776</name>
</gene>
<name>A0ABQ5KXY0_9EUKA</name>
<feature type="region of interest" description="Disordered" evidence="6">
    <location>
        <begin position="1081"/>
        <end position="1100"/>
    </location>
</feature>
<feature type="transmembrane region" description="Helical" evidence="7">
    <location>
        <begin position="505"/>
        <end position="525"/>
    </location>
</feature>
<feature type="transmembrane region" description="Helical" evidence="7">
    <location>
        <begin position="362"/>
        <end position="379"/>
    </location>
</feature>
<feature type="transmembrane region" description="Helical" evidence="7">
    <location>
        <begin position="999"/>
        <end position="1017"/>
    </location>
</feature>
<feature type="transmembrane region" description="Helical" evidence="7">
    <location>
        <begin position="582"/>
        <end position="611"/>
    </location>
</feature>
<evidence type="ECO:0000259" key="8">
    <source>
        <dbReference type="PROSITE" id="PS51380"/>
    </source>
</evidence>
<protein>
    <submittedName>
        <fullName evidence="10">Syg1 family like protein</fullName>
    </submittedName>
</protein>
<feature type="transmembrane region" description="Helical" evidence="7">
    <location>
        <begin position="332"/>
        <end position="355"/>
    </location>
</feature>
<dbReference type="Pfam" id="PF03105">
    <property type="entry name" value="SPX"/>
    <property type="match status" value="1"/>
</dbReference>
<dbReference type="EMBL" id="BQXS01011328">
    <property type="protein sequence ID" value="GKT36891.1"/>
    <property type="molecule type" value="Genomic_DNA"/>
</dbReference>
<evidence type="ECO:0000256" key="3">
    <source>
        <dbReference type="ARBA" id="ARBA00022692"/>
    </source>
</evidence>
<keyword evidence="5 7" id="KW-0472">Membrane</keyword>
<dbReference type="PANTHER" id="PTHR10783:SF103">
    <property type="entry name" value="SOLUTE CARRIER FAMILY 53 MEMBER 1"/>
    <property type="match status" value="1"/>
</dbReference>
<dbReference type="InterPro" id="IPR004331">
    <property type="entry name" value="SPX_dom"/>
</dbReference>
<evidence type="ECO:0000256" key="7">
    <source>
        <dbReference type="SAM" id="Phobius"/>
    </source>
</evidence>
<feature type="transmembrane region" description="Helical" evidence="7">
    <location>
        <begin position="705"/>
        <end position="727"/>
    </location>
</feature>
<dbReference type="Pfam" id="PF03124">
    <property type="entry name" value="EXS"/>
    <property type="match status" value="3"/>
</dbReference>
<evidence type="ECO:0000256" key="4">
    <source>
        <dbReference type="ARBA" id="ARBA00022989"/>
    </source>
</evidence>
<feature type="domain" description="EXS" evidence="8">
    <location>
        <begin position="871"/>
        <end position="1087"/>
    </location>
</feature>
<feature type="transmembrane region" description="Helical" evidence="7">
    <location>
        <begin position="428"/>
        <end position="451"/>
    </location>
</feature>
<keyword evidence="4 7" id="KW-1133">Transmembrane helix</keyword>
<evidence type="ECO:0000256" key="5">
    <source>
        <dbReference type="ARBA" id="ARBA00023136"/>
    </source>
</evidence>
<evidence type="ECO:0000256" key="2">
    <source>
        <dbReference type="ARBA" id="ARBA00009665"/>
    </source>
</evidence>
<dbReference type="PANTHER" id="PTHR10783">
    <property type="entry name" value="XENOTROPIC AND POLYTROPIC RETROVIRUS RECEPTOR 1-RELATED"/>
    <property type="match status" value="1"/>
</dbReference>
<dbReference type="Proteomes" id="UP001057375">
    <property type="component" value="Unassembled WGS sequence"/>
</dbReference>
<evidence type="ECO:0000313" key="11">
    <source>
        <dbReference type="Proteomes" id="UP001057375"/>
    </source>
</evidence>
<dbReference type="PROSITE" id="PS51382">
    <property type="entry name" value="SPX"/>
    <property type="match status" value="1"/>
</dbReference>
<feature type="transmembrane region" description="Helical" evidence="7">
    <location>
        <begin position="789"/>
        <end position="810"/>
    </location>
</feature>
<evidence type="ECO:0000256" key="1">
    <source>
        <dbReference type="ARBA" id="ARBA00004141"/>
    </source>
</evidence>
<proteinExistence type="inferred from homology"/>
<evidence type="ECO:0000313" key="10">
    <source>
        <dbReference type="EMBL" id="GKT36891.1"/>
    </source>
</evidence>
<comment type="similarity">
    <text evidence="2">Belongs to the SYG1 (TC 2.A.94) family.</text>
</comment>
<feature type="transmembrane region" description="Helical" evidence="7">
    <location>
        <begin position="1029"/>
        <end position="1046"/>
    </location>
</feature>
<feature type="transmembrane region" description="Helical" evidence="7">
    <location>
        <begin position="623"/>
        <end position="642"/>
    </location>
</feature>
<feature type="compositionally biased region" description="Acidic residues" evidence="6">
    <location>
        <begin position="1086"/>
        <end position="1099"/>
    </location>
</feature>
<feature type="transmembrane region" description="Helical" evidence="7">
    <location>
        <begin position="739"/>
        <end position="759"/>
    </location>
</feature>
<reference evidence="10" key="1">
    <citation type="submission" date="2022-03" db="EMBL/GenBank/DDBJ databases">
        <title>Draft genome sequence of Aduncisulcus paluster, a free-living microaerophilic Fornicata.</title>
        <authorList>
            <person name="Yuyama I."/>
            <person name="Kume K."/>
            <person name="Tamura T."/>
            <person name="Inagaki Y."/>
            <person name="Hashimoto T."/>
        </authorList>
    </citation>
    <scope>NUCLEOTIDE SEQUENCE</scope>
    <source>
        <strain evidence="10">NY0171</strain>
    </source>
</reference>
<comment type="subcellular location">
    <subcellularLocation>
        <location evidence="1">Membrane</location>
        <topology evidence="1">Multi-pass membrane protein</topology>
    </subcellularLocation>
</comment>
<feature type="transmembrane region" description="Helical" evidence="7">
    <location>
        <begin position="471"/>
        <end position="493"/>
    </location>
</feature>
<comment type="caution">
    <text evidence="10">The sequence shown here is derived from an EMBL/GenBank/DDBJ whole genome shotgun (WGS) entry which is preliminary data.</text>
</comment>
<keyword evidence="11" id="KW-1185">Reference proteome</keyword>
<dbReference type="InterPro" id="IPR004342">
    <property type="entry name" value="EXS_C"/>
</dbReference>
<feature type="transmembrane region" description="Helical" evidence="7">
    <location>
        <begin position="385"/>
        <end position="407"/>
    </location>
</feature>
<evidence type="ECO:0000256" key="6">
    <source>
        <dbReference type="SAM" id="MobiDB-lite"/>
    </source>
</evidence>
<feature type="domain" description="SPX" evidence="9">
    <location>
        <begin position="1"/>
        <end position="239"/>
    </location>
</feature>
<organism evidence="10 11">
    <name type="scientific">Aduncisulcus paluster</name>
    <dbReference type="NCBI Taxonomy" id="2918883"/>
    <lineage>
        <taxon>Eukaryota</taxon>
        <taxon>Metamonada</taxon>
        <taxon>Carpediemonas-like organisms</taxon>
        <taxon>Aduncisulcus</taxon>
    </lineage>
</organism>